<evidence type="ECO:0000259" key="7">
    <source>
        <dbReference type="PROSITE" id="PS50931"/>
    </source>
</evidence>
<accession>A0A238JUP0</accession>
<evidence type="ECO:0000256" key="1">
    <source>
        <dbReference type="ARBA" id="ARBA00009437"/>
    </source>
</evidence>
<dbReference type="AlphaFoldDB" id="A0A238JUP0"/>
<dbReference type="EMBL" id="FXYE01000001">
    <property type="protein sequence ID" value="SMX34379.1"/>
    <property type="molecule type" value="Genomic_DNA"/>
</dbReference>
<keyword evidence="2" id="KW-0805">Transcription regulation</keyword>
<dbReference type="RefSeq" id="WP_093966415.1">
    <property type="nucleotide sequence ID" value="NZ_FXYE01000001.1"/>
</dbReference>
<gene>
    <name evidence="8" type="primary">cmpR_1</name>
    <name evidence="8" type="ORF">COL8621_01280</name>
</gene>
<name>A0A238JUP0_9RHOB</name>
<evidence type="ECO:0000256" key="2">
    <source>
        <dbReference type="ARBA" id="ARBA00023015"/>
    </source>
</evidence>
<evidence type="ECO:0000256" key="4">
    <source>
        <dbReference type="ARBA" id="ARBA00023163"/>
    </source>
</evidence>
<evidence type="ECO:0000256" key="3">
    <source>
        <dbReference type="ARBA" id="ARBA00023125"/>
    </source>
</evidence>
<dbReference type="InterPro" id="IPR036388">
    <property type="entry name" value="WH-like_DNA-bd_sf"/>
</dbReference>
<dbReference type="GO" id="GO:0000976">
    <property type="term" value="F:transcription cis-regulatory region binding"/>
    <property type="evidence" value="ECO:0007669"/>
    <property type="project" value="TreeGrafter"/>
</dbReference>
<dbReference type="InterPro" id="IPR036390">
    <property type="entry name" value="WH_DNA-bd_sf"/>
</dbReference>
<sequence>MSRPDAVTFKQLRALSAVAACGSITHAANELGLTPPAVHTQLRQLEENFEAKLLHRGASGGATLTRQGKVVLSATQSIDATLHACADHVRALNRGMEGLVVLGIVSTGKYFAPGLVAQLQKVYPKIEVQMKVGNRDSVVAWLQNGSIDMAVMGRPPRAPAVVSIPLGPHPHVMIAPPDHPLAGLDLVPPEELIKETFLAREEGSGTRILMVRHLDRLGQGKTYTSVEMGSNETIKQAVIAGLGIALISRHTVTEELHSGRLVELKAEGLPILRQWFLIHRADTELSAAGARVETFISEQHGAFLPS</sequence>
<dbReference type="InterPro" id="IPR000847">
    <property type="entry name" value="LysR_HTH_N"/>
</dbReference>
<dbReference type="NCBIfam" id="NF045990">
    <property type="entry name" value="TransRegCbbRRhodb"/>
    <property type="match status" value="1"/>
</dbReference>
<dbReference type="OrthoDB" id="7840053at2"/>
<dbReference type="PANTHER" id="PTHR30126">
    <property type="entry name" value="HTH-TYPE TRANSCRIPTIONAL REGULATOR"/>
    <property type="match status" value="1"/>
</dbReference>
<evidence type="ECO:0000256" key="6">
    <source>
        <dbReference type="ARBA" id="ARBA00043141"/>
    </source>
</evidence>
<feature type="domain" description="HTH lysR-type" evidence="7">
    <location>
        <begin position="7"/>
        <end position="65"/>
    </location>
</feature>
<keyword evidence="4" id="KW-0804">Transcription</keyword>
<dbReference type="Proteomes" id="UP000202922">
    <property type="component" value="Unassembled WGS sequence"/>
</dbReference>
<protein>
    <recommendedName>
        <fullName evidence="5">HTH-type transcriptional regulator CbbR</fullName>
    </recommendedName>
    <alternativeName>
        <fullName evidence="6">RuBisCO operon transcriptional regulator</fullName>
    </alternativeName>
</protein>
<dbReference type="PANTHER" id="PTHR30126:SF5">
    <property type="entry name" value="HTH-TYPE TRANSCRIPTIONAL ACTIVATOR CMPR"/>
    <property type="match status" value="1"/>
</dbReference>
<comment type="similarity">
    <text evidence="1">Belongs to the LysR transcriptional regulatory family.</text>
</comment>
<dbReference type="Gene3D" id="3.40.190.10">
    <property type="entry name" value="Periplasmic binding protein-like II"/>
    <property type="match status" value="2"/>
</dbReference>
<proteinExistence type="inferred from homology"/>
<reference evidence="9" key="1">
    <citation type="submission" date="2017-05" db="EMBL/GenBank/DDBJ databases">
        <authorList>
            <person name="Rodrigo-Torres L."/>
            <person name="Arahal R. D."/>
            <person name="Lucena T."/>
        </authorList>
    </citation>
    <scope>NUCLEOTIDE SEQUENCE [LARGE SCALE GENOMIC DNA]</scope>
    <source>
        <strain evidence="9">CECT 8621</strain>
    </source>
</reference>
<evidence type="ECO:0000256" key="5">
    <source>
        <dbReference type="ARBA" id="ARBA00039279"/>
    </source>
</evidence>
<organism evidence="8 9">
    <name type="scientific">Actibacterium lipolyticum</name>
    <dbReference type="NCBI Taxonomy" id="1524263"/>
    <lineage>
        <taxon>Bacteria</taxon>
        <taxon>Pseudomonadati</taxon>
        <taxon>Pseudomonadota</taxon>
        <taxon>Alphaproteobacteria</taxon>
        <taxon>Rhodobacterales</taxon>
        <taxon>Roseobacteraceae</taxon>
        <taxon>Actibacterium</taxon>
    </lineage>
</organism>
<dbReference type="Pfam" id="PF03466">
    <property type="entry name" value="LysR_substrate"/>
    <property type="match status" value="1"/>
</dbReference>
<dbReference type="InterPro" id="IPR005119">
    <property type="entry name" value="LysR_subst-bd"/>
</dbReference>
<dbReference type="SUPFAM" id="SSF46785">
    <property type="entry name" value="Winged helix' DNA-binding domain"/>
    <property type="match status" value="1"/>
</dbReference>
<dbReference type="GO" id="GO:0003700">
    <property type="term" value="F:DNA-binding transcription factor activity"/>
    <property type="evidence" value="ECO:0007669"/>
    <property type="project" value="InterPro"/>
</dbReference>
<evidence type="ECO:0000313" key="9">
    <source>
        <dbReference type="Proteomes" id="UP000202922"/>
    </source>
</evidence>
<dbReference type="SUPFAM" id="SSF53850">
    <property type="entry name" value="Periplasmic binding protein-like II"/>
    <property type="match status" value="1"/>
</dbReference>
<keyword evidence="9" id="KW-1185">Reference proteome</keyword>
<dbReference type="Pfam" id="PF00126">
    <property type="entry name" value="HTH_1"/>
    <property type="match status" value="1"/>
</dbReference>
<dbReference type="PROSITE" id="PS50931">
    <property type="entry name" value="HTH_LYSR"/>
    <property type="match status" value="1"/>
</dbReference>
<keyword evidence="3" id="KW-0238">DNA-binding</keyword>
<dbReference type="Gene3D" id="1.10.10.10">
    <property type="entry name" value="Winged helix-like DNA-binding domain superfamily/Winged helix DNA-binding domain"/>
    <property type="match status" value="1"/>
</dbReference>
<evidence type="ECO:0000313" key="8">
    <source>
        <dbReference type="EMBL" id="SMX34379.1"/>
    </source>
</evidence>